<accession>A0AC34PUH7</accession>
<name>A0AC34PUH7_9BILA</name>
<proteinExistence type="predicted"/>
<dbReference type="Proteomes" id="UP000887576">
    <property type="component" value="Unplaced"/>
</dbReference>
<evidence type="ECO:0000313" key="1">
    <source>
        <dbReference type="Proteomes" id="UP000887576"/>
    </source>
</evidence>
<dbReference type="WBParaSite" id="JU765_v2.g10087.t1">
    <property type="protein sequence ID" value="JU765_v2.g10087.t1"/>
    <property type="gene ID" value="JU765_v2.g10087"/>
</dbReference>
<organism evidence="1 2">
    <name type="scientific">Panagrolaimus sp. JU765</name>
    <dbReference type="NCBI Taxonomy" id="591449"/>
    <lineage>
        <taxon>Eukaryota</taxon>
        <taxon>Metazoa</taxon>
        <taxon>Ecdysozoa</taxon>
        <taxon>Nematoda</taxon>
        <taxon>Chromadorea</taxon>
        <taxon>Rhabditida</taxon>
        <taxon>Tylenchina</taxon>
        <taxon>Panagrolaimomorpha</taxon>
        <taxon>Panagrolaimoidea</taxon>
        <taxon>Panagrolaimidae</taxon>
        <taxon>Panagrolaimus</taxon>
    </lineage>
</organism>
<reference evidence="2" key="1">
    <citation type="submission" date="2022-11" db="UniProtKB">
        <authorList>
            <consortium name="WormBaseParasite"/>
        </authorList>
    </citation>
    <scope>IDENTIFICATION</scope>
</reference>
<protein>
    <submittedName>
        <fullName evidence="2">Uncharacterized protein</fullName>
    </submittedName>
</protein>
<evidence type="ECO:0000313" key="2">
    <source>
        <dbReference type="WBParaSite" id="JU765_v2.g10087.t1"/>
    </source>
</evidence>
<sequence>MTAEQRGSECPIQEAETCFKEIFDRMPICQYSELTFKCNQFKSLDECFRKSSIICPPAIIGRIATTTHRRKLISCAKQTNKNYRNAPTRKKVASSILRNHPPTELQFISLFGYLQSQCSIKLVENCTNIEFKQMIGGCEADIKHRSGLTNSDYDRHRLLKIKLDTSSQLLQLAETEREDECLIVRSALTDIFKIHEKYCFNTIITRCLCERMNFEYFCGIQCANLDSTELPFARRISWDDFKGRLVANTSPTFPFNYLLLLLIFQGLTQP</sequence>